<dbReference type="Gene3D" id="3.40.50.1240">
    <property type="entry name" value="Phosphoglycerate mutase-like"/>
    <property type="match status" value="1"/>
</dbReference>
<accession>A0A1G9BDB1</accession>
<feature type="active site" description="Tele-phosphohistidine intermediate" evidence="1">
    <location>
        <position position="7"/>
    </location>
</feature>
<dbReference type="InterPro" id="IPR050275">
    <property type="entry name" value="PGM_Phosphatase"/>
</dbReference>
<dbReference type="InterPro" id="IPR013078">
    <property type="entry name" value="His_Pase_superF_clade-1"/>
</dbReference>
<dbReference type="STRING" id="246191.SAMN05660337_0253"/>
<sequence>MIILVRHGEAEKAEGRAIGQTDLPLSENGRKQATLLAEYLSNVPFEHLYTSPLLRTRETAAKIEKTCTPKAVLCPEFAEINLGDWDGISFKQIKNEFPNEYIKRGQDLANYRPPNGESFTDLKKRVQSGLKKIIDLDSPVVIVTHAGVIRIMLHIALEFPLNNIFKISPLHCNITVLKINPAGLTLENFNIPPDRTPRPA</sequence>
<dbReference type="SUPFAM" id="SSF53254">
    <property type="entry name" value="Phosphoglycerate mutase-like"/>
    <property type="match status" value="1"/>
</dbReference>
<dbReference type="AlphaFoldDB" id="A0A1G9BDB1"/>
<evidence type="ECO:0000256" key="2">
    <source>
        <dbReference type="PIRSR" id="PIRSR613078-2"/>
    </source>
</evidence>
<dbReference type="PANTHER" id="PTHR48100">
    <property type="entry name" value="BROAD-SPECIFICITY PHOSPHATASE YOR283W-RELATED"/>
    <property type="match status" value="1"/>
</dbReference>
<dbReference type="EMBL" id="FNGA01000001">
    <property type="protein sequence ID" value="SDK37459.1"/>
    <property type="molecule type" value="Genomic_DNA"/>
</dbReference>
<feature type="binding site" evidence="2">
    <location>
        <position position="55"/>
    </location>
    <ligand>
        <name>substrate</name>
    </ligand>
</feature>
<dbReference type="OrthoDB" id="9781415at2"/>
<dbReference type="InterPro" id="IPR029033">
    <property type="entry name" value="His_PPase_superfam"/>
</dbReference>
<dbReference type="CDD" id="cd07067">
    <property type="entry name" value="HP_PGM_like"/>
    <property type="match status" value="1"/>
</dbReference>
<evidence type="ECO:0000313" key="3">
    <source>
        <dbReference type="EMBL" id="SDK37459.1"/>
    </source>
</evidence>
<feature type="active site" description="Proton donor/acceptor" evidence="1">
    <location>
        <position position="79"/>
    </location>
</feature>
<dbReference type="RefSeq" id="WP_092157460.1">
    <property type="nucleotide sequence ID" value="NZ_FNGA01000001.1"/>
</dbReference>
<dbReference type="Proteomes" id="UP000199053">
    <property type="component" value="Unassembled WGS sequence"/>
</dbReference>
<dbReference type="GO" id="GO:0016791">
    <property type="term" value="F:phosphatase activity"/>
    <property type="evidence" value="ECO:0007669"/>
    <property type="project" value="TreeGrafter"/>
</dbReference>
<evidence type="ECO:0000313" key="4">
    <source>
        <dbReference type="Proteomes" id="UP000199053"/>
    </source>
</evidence>
<reference evidence="4" key="1">
    <citation type="submission" date="2016-10" db="EMBL/GenBank/DDBJ databases">
        <authorList>
            <person name="Varghese N."/>
            <person name="Submissions S."/>
        </authorList>
    </citation>
    <scope>NUCLEOTIDE SEQUENCE [LARGE SCALE GENOMIC DNA]</scope>
    <source>
        <strain evidence="4">DSM 16995</strain>
    </source>
</reference>
<dbReference type="Pfam" id="PF00300">
    <property type="entry name" value="His_Phos_1"/>
    <property type="match status" value="1"/>
</dbReference>
<dbReference type="SMART" id="SM00855">
    <property type="entry name" value="PGAM"/>
    <property type="match status" value="1"/>
</dbReference>
<gene>
    <name evidence="3" type="ORF">SAMN05660337_0253</name>
</gene>
<organism evidence="3 4">
    <name type="scientific">Maridesulfovibrio ferrireducens</name>
    <dbReference type="NCBI Taxonomy" id="246191"/>
    <lineage>
        <taxon>Bacteria</taxon>
        <taxon>Pseudomonadati</taxon>
        <taxon>Thermodesulfobacteriota</taxon>
        <taxon>Desulfovibrionia</taxon>
        <taxon>Desulfovibrionales</taxon>
        <taxon>Desulfovibrionaceae</taxon>
        <taxon>Maridesulfovibrio</taxon>
    </lineage>
</organism>
<name>A0A1G9BDB1_9BACT</name>
<keyword evidence="4" id="KW-1185">Reference proteome</keyword>
<dbReference type="PIRSF" id="PIRSF000709">
    <property type="entry name" value="6PFK_2-Ptase"/>
    <property type="match status" value="1"/>
</dbReference>
<evidence type="ECO:0000256" key="1">
    <source>
        <dbReference type="PIRSR" id="PIRSR613078-1"/>
    </source>
</evidence>
<dbReference type="PANTHER" id="PTHR48100:SF1">
    <property type="entry name" value="HISTIDINE PHOSPHATASE FAMILY PROTEIN-RELATED"/>
    <property type="match status" value="1"/>
</dbReference>
<protein>
    <submittedName>
        <fullName evidence="3">Probable phosphoglycerate mutase</fullName>
    </submittedName>
</protein>
<dbReference type="GO" id="GO:0005737">
    <property type="term" value="C:cytoplasm"/>
    <property type="evidence" value="ECO:0007669"/>
    <property type="project" value="TreeGrafter"/>
</dbReference>
<proteinExistence type="predicted"/>